<dbReference type="CDD" id="cd01948">
    <property type="entry name" value="EAL"/>
    <property type="match status" value="1"/>
</dbReference>
<feature type="domain" description="PAC" evidence="2">
    <location>
        <begin position="212"/>
        <end position="264"/>
    </location>
</feature>
<gene>
    <name evidence="5" type="ORF">Q4490_01230</name>
</gene>
<dbReference type="SUPFAM" id="SSF55073">
    <property type="entry name" value="Nucleotide cyclase"/>
    <property type="match status" value="1"/>
</dbReference>
<dbReference type="CDD" id="cd01949">
    <property type="entry name" value="GGDEF"/>
    <property type="match status" value="1"/>
</dbReference>
<dbReference type="InterPro" id="IPR043128">
    <property type="entry name" value="Rev_trsase/Diguanyl_cyclase"/>
</dbReference>
<dbReference type="Gene3D" id="3.30.450.20">
    <property type="entry name" value="PAS domain"/>
    <property type="match status" value="2"/>
</dbReference>
<evidence type="ECO:0000259" key="3">
    <source>
        <dbReference type="PROSITE" id="PS50883"/>
    </source>
</evidence>
<dbReference type="InterPro" id="IPR052155">
    <property type="entry name" value="Biofilm_reg_signaling"/>
</dbReference>
<accession>A0AAW7XH26</accession>
<evidence type="ECO:0000313" key="6">
    <source>
        <dbReference type="Proteomes" id="UP001169862"/>
    </source>
</evidence>
<dbReference type="Gene3D" id="3.20.20.450">
    <property type="entry name" value="EAL domain"/>
    <property type="match status" value="1"/>
</dbReference>
<dbReference type="InterPro" id="IPR001610">
    <property type="entry name" value="PAC"/>
</dbReference>
<dbReference type="PANTHER" id="PTHR44757:SF2">
    <property type="entry name" value="BIOFILM ARCHITECTURE MAINTENANCE PROTEIN MBAA"/>
    <property type="match status" value="1"/>
</dbReference>
<dbReference type="InterPro" id="IPR013767">
    <property type="entry name" value="PAS_fold"/>
</dbReference>
<dbReference type="InterPro" id="IPR000160">
    <property type="entry name" value="GGDEF_dom"/>
</dbReference>
<dbReference type="InterPro" id="IPR000014">
    <property type="entry name" value="PAS"/>
</dbReference>
<dbReference type="Pfam" id="PF00990">
    <property type="entry name" value="GGDEF"/>
    <property type="match status" value="1"/>
</dbReference>
<dbReference type="SMART" id="SM00086">
    <property type="entry name" value="PAC"/>
    <property type="match status" value="2"/>
</dbReference>
<dbReference type="Pfam" id="PF00989">
    <property type="entry name" value="PAS"/>
    <property type="match status" value="2"/>
</dbReference>
<feature type="domain" description="PAC" evidence="2">
    <location>
        <begin position="343"/>
        <end position="395"/>
    </location>
</feature>
<dbReference type="InterPro" id="IPR035965">
    <property type="entry name" value="PAS-like_dom_sf"/>
</dbReference>
<dbReference type="RefSeq" id="WP_303548169.1">
    <property type="nucleotide sequence ID" value="NZ_JAUOPG010000001.1"/>
</dbReference>
<dbReference type="InterPro" id="IPR001633">
    <property type="entry name" value="EAL_dom"/>
</dbReference>
<dbReference type="Gene3D" id="3.30.70.270">
    <property type="match status" value="1"/>
</dbReference>
<dbReference type="NCBIfam" id="TIGR00229">
    <property type="entry name" value="sensory_box"/>
    <property type="match status" value="2"/>
</dbReference>
<dbReference type="SUPFAM" id="SSF55785">
    <property type="entry name" value="PYP-like sensor domain (PAS domain)"/>
    <property type="match status" value="2"/>
</dbReference>
<dbReference type="PROSITE" id="PS50113">
    <property type="entry name" value="PAC"/>
    <property type="match status" value="2"/>
</dbReference>
<dbReference type="NCBIfam" id="TIGR00254">
    <property type="entry name" value="GGDEF"/>
    <property type="match status" value="1"/>
</dbReference>
<evidence type="ECO:0000313" key="5">
    <source>
        <dbReference type="EMBL" id="MDO6452175.1"/>
    </source>
</evidence>
<dbReference type="SMART" id="SM00052">
    <property type="entry name" value="EAL"/>
    <property type="match status" value="1"/>
</dbReference>
<dbReference type="SMART" id="SM00267">
    <property type="entry name" value="GGDEF"/>
    <property type="match status" value="1"/>
</dbReference>
<dbReference type="GO" id="GO:0006355">
    <property type="term" value="P:regulation of DNA-templated transcription"/>
    <property type="evidence" value="ECO:0007669"/>
    <property type="project" value="InterPro"/>
</dbReference>
<dbReference type="AlphaFoldDB" id="A0AAW7XH26"/>
<evidence type="ECO:0000259" key="4">
    <source>
        <dbReference type="PROSITE" id="PS50887"/>
    </source>
</evidence>
<evidence type="ECO:0000259" key="2">
    <source>
        <dbReference type="PROSITE" id="PS50113"/>
    </source>
</evidence>
<evidence type="ECO:0000259" key="1">
    <source>
        <dbReference type="PROSITE" id="PS50112"/>
    </source>
</evidence>
<feature type="domain" description="PAS" evidence="1">
    <location>
        <begin position="265"/>
        <end position="321"/>
    </location>
</feature>
<comment type="caution">
    <text evidence="5">The sequence shown here is derived from an EMBL/GenBank/DDBJ whole genome shotgun (WGS) entry which is preliminary data.</text>
</comment>
<dbReference type="InterPro" id="IPR035919">
    <property type="entry name" value="EAL_sf"/>
</dbReference>
<dbReference type="SUPFAM" id="SSF141868">
    <property type="entry name" value="EAL domain-like"/>
    <property type="match status" value="1"/>
</dbReference>
<dbReference type="Pfam" id="PF00563">
    <property type="entry name" value="EAL"/>
    <property type="match status" value="1"/>
</dbReference>
<sequence>MSTVKSTLPSKDSIEIIFFISGYYQPEAGIFSVDADSDPFLGFVPNQWQQPHFIDSLIHPDDMQSWSQLTAQGSESGTKGSRVLRIKDASAQYCLVTLQLTCEVPSNPRLLLSIQSFPKMEQAIRYSLSENLPVLVSEQANHYLNIVGVIIFTLDKAGCITLLNRFACRLLGVTHQEAIGLNWFDCFIPEADRDAARLAFSNLMKGEHAPNQEVERPIVNSRGETRLIRWYNQVLTTAEGDRYGILSSGTDITEQRQSEQALAKAEERSRLLLENSKEGIFGIDLDGLITFINPAAINMLGFSFDELILQDGHALFHHSDRLGRKISADECMMLSAARDDHSYRVDSDVLWRKDGSCFPVEYWSSPIKQQDMIIGSVVTFHDITHRKQAEEQIRYLAFHDALTGLPNRRLFQDRFEHELLLNRRSGHICALHMMDIDHFKEINDTRGHPVGDALLVEVSRRISKLLRAEDTFARLGGDEFAILQSDVRDPVDVAAMAEKIIQCFSVVFELNSHVIKTSISSGVVVCDKDLSVDEWISRGDIALYRAKENGRSCYAFYQSEMTDLVKRDAELAHLLGSAQIRQQLYVEYQPQYSCRTRALEGGEALLRWRHPEQKIISPQVFIAIAEKRGMIDDIGLWVAQQVCSDASRWFSNQLEFGRISFNLSPVQLRSEEGMKALLQQVDESKVPLSCFEIEITESAYMDASPQTLALLDSYVSEGMGLAIDDFGTGYSSLVALRKLSVSRLKIDQSFVKDMLLDPNEALIVSATVSLGHALGLNVVAEGVETEEQLEKLCSLGCDSAQGYYLNRPMSAECFESLLQQKKQ</sequence>
<dbReference type="PROSITE" id="PS50112">
    <property type="entry name" value="PAS"/>
    <property type="match status" value="2"/>
</dbReference>
<reference evidence="5" key="1">
    <citation type="submission" date="2023-07" db="EMBL/GenBank/DDBJ databases">
        <title>Genome content predicts the carbon catabolic preferences of heterotrophic bacteria.</title>
        <authorList>
            <person name="Gralka M."/>
        </authorList>
    </citation>
    <scope>NUCLEOTIDE SEQUENCE</scope>
    <source>
        <strain evidence="5">I2M16</strain>
    </source>
</reference>
<protein>
    <submittedName>
        <fullName evidence="5">EAL domain-containing protein</fullName>
    </submittedName>
</protein>
<name>A0AAW7XH26_9GAMM</name>
<dbReference type="CDD" id="cd00130">
    <property type="entry name" value="PAS"/>
    <property type="match status" value="2"/>
</dbReference>
<feature type="domain" description="PAS" evidence="1">
    <location>
        <begin position="136"/>
        <end position="207"/>
    </location>
</feature>
<dbReference type="PROSITE" id="PS50887">
    <property type="entry name" value="GGDEF"/>
    <property type="match status" value="1"/>
</dbReference>
<dbReference type="PROSITE" id="PS50883">
    <property type="entry name" value="EAL"/>
    <property type="match status" value="1"/>
</dbReference>
<feature type="domain" description="EAL" evidence="3">
    <location>
        <begin position="568"/>
        <end position="822"/>
    </location>
</feature>
<dbReference type="PANTHER" id="PTHR44757">
    <property type="entry name" value="DIGUANYLATE CYCLASE DGCP"/>
    <property type="match status" value="1"/>
</dbReference>
<dbReference type="InterPro" id="IPR029787">
    <property type="entry name" value="Nucleotide_cyclase"/>
</dbReference>
<dbReference type="EMBL" id="JAUOPG010000001">
    <property type="protein sequence ID" value="MDO6452175.1"/>
    <property type="molecule type" value="Genomic_DNA"/>
</dbReference>
<dbReference type="InterPro" id="IPR000700">
    <property type="entry name" value="PAS-assoc_C"/>
</dbReference>
<feature type="domain" description="GGDEF" evidence="4">
    <location>
        <begin position="427"/>
        <end position="559"/>
    </location>
</feature>
<organism evidence="5 6">
    <name type="scientific">Neptunomonas phycophila</name>
    <dbReference type="NCBI Taxonomy" id="1572645"/>
    <lineage>
        <taxon>Bacteria</taxon>
        <taxon>Pseudomonadati</taxon>
        <taxon>Pseudomonadota</taxon>
        <taxon>Gammaproteobacteria</taxon>
        <taxon>Oceanospirillales</taxon>
        <taxon>Oceanospirillaceae</taxon>
        <taxon>Neptunomonas</taxon>
    </lineage>
</organism>
<dbReference type="SMART" id="SM00091">
    <property type="entry name" value="PAS"/>
    <property type="match status" value="2"/>
</dbReference>
<proteinExistence type="predicted"/>
<dbReference type="Proteomes" id="UP001169862">
    <property type="component" value="Unassembled WGS sequence"/>
</dbReference>